<accession>A0A3S3SVN0</accession>
<comment type="caution">
    <text evidence="1">The sequence shown here is derived from an EMBL/GenBank/DDBJ whole genome shotgun (WGS) entry which is preliminary data.</text>
</comment>
<gene>
    <name evidence="1" type="ORF">EDI28_23620</name>
</gene>
<dbReference type="RefSeq" id="WP_128786306.1">
    <property type="nucleotide sequence ID" value="NZ_RJLM01000018.1"/>
</dbReference>
<evidence type="ECO:0000313" key="1">
    <source>
        <dbReference type="EMBL" id="RWX53141.1"/>
    </source>
</evidence>
<organism evidence="1 2">
    <name type="scientific">Photobacterium chitinilyticum</name>
    <dbReference type="NCBI Taxonomy" id="2485123"/>
    <lineage>
        <taxon>Bacteria</taxon>
        <taxon>Pseudomonadati</taxon>
        <taxon>Pseudomonadota</taxon>
        <taxon>Gammaproteobacteria</taxon>
        <taxon>Vibrionales</taxon>
        <taxon>Vibrionaceae</taxon>
        <taxon>Photobacterium</taxon>
    </lineage>
</organism>
<evidence type="ECO:0008006" key="3">
    <source>
        <dbReference type="Google" id="ProtNLM"/>
    </source>
</evidence>
<dbReference type="EMBL" id="RJLM01000018">
    <property type="protein sequence ID" value="RWX53141.1"/>
    <property type="molecule type" value="Genomic_DNA"/>
</dbReference>
<dbReference type="AlphaFoldDB" id="A0A3S3SVN0"/>
<sequence>MRTLTKPTLNPRTVYLACISRVRSRQLKADLELVADTIEADSIDYENYSGSADWYLFDESDDVGGIVSQAEMEKVYTNRMAKKGAPGREYYNEIKESSEFNICPLCGHRPVEQVDHYLPKSKFPSLVVLPINLVPSCEKCNKIKLDDSPSNAEEQTLHPYYDDVTAHQWLFAEVRETSPASFRFFVRNVAAFDEELNARIDYHFKTLELSVLYASQTGAFVSDIRYRLIDLHARAGMDEVRSYLREEEETRSRNHINSWQRAMFQALADSDWFCDGGFNA</sequence>
<proteinExistence type="predicted"/>
<protein>
    <recommendedName>
        <fullName evidence="3">HNH endonuclease</fullName>
    </recommendedName>
</protein>
<dbReference type="OrthoDB" id="9816185at2"/>
<dbReference type="Proteomes" id="UP000287563">
    <property type="component" value="Unassembled WGS sequence"/>
</dbReference>
<keyword evidence="2" id="KW-1185">Reference proteome</keyword>
<name>A0A3S3SVN0_9GAMM</name>
<dbReference type="Gene3D" id="1.10.30.50">
    <property type="match status" value="1"/>
</dbReference>
<evidence type="ECO:0000313" key="2">
    <source>
        <dbReference type="Proteomes" id="UP000287563"/>
    </source>
</evidence>
<reference evidence="1 2" key="1">
    <citation type="submission" date="2018-11" db="EMBL/GenBank/DDBJ databases">
        <title>Photobacterium sp. BEI247 sp. nov., a marine bacterium isolated from Yongle Blue Hole in the South China Sea.</title>
        <authorList>
            <person name="Wang X."/>
        </authorList>
    </citation>
    <scope>NUCLEOTIDE SEQUENCE [LARGE SCALE GENOMIC DNA]</scope>
    <source>
        <strain evidence="2">BEI247</strain>
    </source>
</reference>